<protein>
    <submittedName>
        <fullName evidence="2">Uncharacterized protein</fullName>
    </submittedName>
</protein>
<dbReference type="EMBL" id="BMAT01008020">
    <property type="protein sequence ID" value="GFR76391.1"/>
    <property type="molecule type" value="Genomic_DNA"/>
</dbReference>
<dbReference type="Proteomes" id="UP000762676">
    <property type="component" value="Unassembled WGS sequence"/>
</dbReference>
<evidence type="ECO:0000313" key="3">
    <source>
        <dbReference type="Proteomes" id="UP000762676"/>
    </source>
</evidence>
<reference evidence="2 3" key="1">
    <citation type="journal article" date="2021" name="Elife">
        <title>Chloroplast acquisition without the gene transfer in kleptoplastic sea slugs, Plakobranchus ocellatus.</title>
        <authorList>
            <person name="Maeda T."/>
            <person name="Takahashi S."/>
            <person name="Yoshida T."/>
            <person name="Shimamura S."/>
            <person name="Takaki Y."/>
            <person name="Nagai Y."/>
            <person name="Toyoda A."/>
            <person name="Suzuki Y."/>
            <person name="Arimoto A."/>
            <person name="Ishii H."/>
            <person name="Satoh N."/>
            <person name="Nishiyama T."/>
            <person name="Hasebe M."/>
            <person name="Maruyama T."/>
            <person name="Minagawa J."/>
            <person name="Obokata J."/>
            <person name="Shigenobu S."/>
        </authorList>
    </citation>
    <scope>NUCLEOTIDE SEQUENCE [LARGE SCALE GENOMIC DNA]</scope>
</reference>
<evidence type="ECO:0000313" key="2">
    <source>
        <dbReference type="EMBL" id="GFR76391.1"/>
    </source>
</evidence>
<evidence type="ECO:0000256" key="1">
    <source>
        <dbReference type="SAM" id="MobiDB-lite"/>
    </source>
</evidence>
<proteinExistence type="predicted"/>
<keyword evidence="3" id="KW-1185">Reference proteome</keyword>
<feature type="compositionally biased region" description="Basic residues" evidence="1">
    <location>
        <begin position="83"/>
        <end position="93"/>
    </location>
</feature>
<sequence>MREPIDVSYRPGKVWWGKGRACKGKVYLLRSKKKRAATIVGRRVNKKGAPSKDRSRPGVVNMLILVIIKEGEGGEMGNGVTSKVRREKTKARPVGKSILNAIQRAKGVGEEGWGGEADGEKLEPEWRVTVLEKKKQTNSQQDTQCEWIKIKTRVKGRGGTQQGRAR</sequence>
<gene>
    <name evidence="2" type="ORF">ElyMa_003943100</name>
</gene>
<name>A0AAV4FU55_9GAST</name>
<dbReference type="AlphaFoldDB" id="A0AAV4FU55"/>
<feature type="region of interest" description="Disordered" evidence="1">
    <location>
        <begin position="76"/>
        <end position="96"/>
    </location>
</feature>
<accession>A0AAV4FU55</accession>
<comment type="caution">
    <text evidence="2">The sequence shown here is derived from an EMBL/GenBank/DDBJ whole genome shotgun (WGS) entry which is preliminary data.</text>
</comment>
<organism evidence="2 3">
    <name type="scientific">Elysia marginata</name>
    <dbReference type="NCBI Taxonomy" id="1093978"/>
    <lineage>
        <taxon>Eukaryota</taxon>
        <taxon>Metazoa</taxon>
        <taxon>Spiralia</taxon>
        <taxon>Lophotrochozoa</taxon>
        <taxon>Mollusca</taxon>
        <taxon>Gastropoda</taxon>
        <taxon>Heterobranchia</taxon>
        <taxon>Euthyneura</taxon>
        <taxon>Panpulmonata</taxon>
        <taxon>Sacoglossa</taxon>
        <taxon>Placobranchoidea</taxon>
        <taxon>Plakobranchidae</taxon>
        <taxon>Elysia</taxon>
    </lineage>
</organism>